<dbReference type="PANTHER" id="PTHR12277:SF81">
    <property type="entry name" value="PROTEIN ABHD13"/>
    <property type="match status" value="1"/>
</dbReference>
<name>A0A7S4A6H8_9STRA</name>
<dbReference type="Proteomes" id="UP000789595">
    <property type="component" value="Unassembled WGS sequence"/>
</dbReference>
<dbReference type="Gene3D" id="3.40.50.1820">
    <property type="entry name" value="alpha/beta hydrolase"/>
    <property type="match status" value="1"/>
</dbReference>
<evidence type="ECO:0000313" key="2">
    <source>
        <dbReference type="EMBL" id="CAH0365760.1"/>
    </source>
</evidence>
<dbReference type="PANTHER" id="PTHR12277">
    <property type="entry name" value="ALPHA/BETA HYDROLASE DOMAIN-CONTAINING PROTEIN"/>
    <property type="match status" value="1"/>
</dbReference>
<evidence type="ECO:0000313" key="3">
    <source>
        <dbReference type="Proteomes" id="UP000789595"/>
    </source>
</evidence>
<evidence type="ECO:0008006" key="4">
    <source>
        <dbReference type="Google" id="ProtNLM"/>
    </source>
</evidence>
<dbReference type="EMBL" id="HBIW01024095">
    <property type="protein sequence ID" value="CAE0705344.1"/>
    <property type="molecule type" value="Transcribed_RNA"/>
</dbReference>
<reference evidence="1" key="1">
    <citation type="submission" date="2021-01" db="EMBL/GenBank/DDBJ databases">
        <authorList>
            <person name="Corre E."/>
            <person name="Pelletier E."/>
            <person name="Niang G."/>
            <person name="Scheremetjew M."/>
            <person name="Finn R."/>
            <person name="Kale V."/>
            <person name="Holt S."/>
            <person name="Cochrane G."/>
            <person name="Meng A."/>
            <person name="Brown T."/>
            <person name="Cohen L."/>
        </authorList>
    </citation>
    <scope>NUCLEOTIDE SEQUENCE</scope>
    <source>
        <strain evidence="1">CCMP1756</strain>
    </source>
</reference>
<organism evidence="1">
    <name type="scientific">Pelagomonas calceolata</name>
    <dbReference type="NCBI Taxonomy" id="35677"/>
    <lineage>
        <taxon>Eukaryota</taxon>
        <taxon>Sar</taxon>
        <taxon>Stramenopiles</taxon>
        <taxon>Ochrophyta</taxon>
        <taxon>Pelagophyceae</taxon>
        <taxon>Pelagomonadales</taxon>
        <taxon>Pelagomonadaceae</taxon>
        <taxon>Pelagomonas</taxon>
    </lineage>
</organism>
<dbReference type="SUPFAM" id="SSF53474">
    <property type="entry name" value="alpha/beta-Hydrolases"/>
    <property type="match status" value="1"/>
</dbReference>
<sequence>MGAAIAKTLVFQPPSPVVPCDQIVAGSVDSSHVWLETRRGSRIEAFFVDRRAQMTVLFSHANAEDVSMVFAWLRELSLRLGVNVLGYSYTGYARSSKPPSELDVYADVDAAWDYLMARKVDARRVVLYSRSVGSGPTLYLAERLSAAGTPPAGVVLQSPILSVFRIAFDFRYTLPGDLFPNVDRVGGARCPVLVIHGTHDEVVPFWHGQELFLATRPEWRFKPFWIPGAGHNNIELLLRDSGALFKKLGEFVDFCSARRQASSG</sequence>
<proteinExistence type="predicted"/>
<dbReference type="OrthoDB" id="446723at2759"/>
<dbReference type="EMBL" id="CAKKNE010000001">
    <property type="protein sequence ID" value="CAH0365760.1"/>
    <property type="molecule type" value="Genomic_DNA"/>
</dbReference>
<gene>
    <name evidence="1" type="ORF">PCAL00307_LOCUS20793</name>
    <name evidence="2" type="ORF">PECAL_1P22140</name>
</gene>
<protein>
    <recommendedName>
        <fullName evidence="4">Serine aminopeptidase S33 domain-containing protein</fullName>
    </recommendedName>
</protein>
<dbReference type="AlphaFoldDB" id="A0A7S4A6H8"/>
<evidence type="ECO:0000313" key="1">
    <source>
        <dbReference type="EMBL" id="CAE0705344.1"/>
    </source>
</evidence>
<reference evidence="2" key="2">
    <citation type="submission" date="2021-11" db="EMBL/GenBank/DDBJ databases">
        <authorList>
            <consortium name="Genoscope - CEA"/>
            <person name="William W."/>
        </authorList>
    </citation>
    <scope>NUCLEOTIDE SEQUENCE</scope>
</reference>
<dbReference type="InterPro" id="IPR029058">
    <property type="entry name" value="AB_hydrolase_fold"/>
</dbReference>
<accession>A0A7S4A6H8</accession>
<keyword evidence="3" id="KW-1185">Reference proteome</keyword>